<accession>A0ABV8XXT2</accession>
<sequence>MNHDEQLPSGWTSSGIPGSDVLVPPGWTVAATPSADPLATIYAPAESDDGLRPTLVIRRGPTGGASLAAVSAQGMTTMLVSWPGSHLVSNDAMEIQGFEVRAQRYLVDGPGRSAVVERWLVLTGATVVELTGTVPVSRFLEVMPDIETMIMNGTYADAPPSAPEPPPGTYGEPRIDEQFSETVGHRLEAVDALRRDQPLAVRGAAVSESALDLLQGAASTGCLGSLAEEQWPEEVAMLRSQGLLEDRTLSAEATRLLEPVTDQYAYLRVSASHRQRESHLHLWLGHGGSALAAVGAPIQHLVTLDAEDHHRLRDVLVLDATAAEEVPGVIARWMGLGPTWPVTSTSHELTADELEDRLATGPRTGADPSASLAARWADSEWVMITIEEVGVGDGPNITLLHAEGAGYAQPTPVDGDWTDVADATRLRFVPLAPRQVWDVVVGIVDHLVTAG</sequence>
<protein>
    <submittedName>
        <fullName evidence="1">Uncharacterized protein</fullName>
    </submittedName>
</protein>
<comment type="caution">
    <text evidence="1">The sequence shown here is derived from an EMBL/GenBank/DDBJ whole genome shotgun (WGS) entry which is preliminary data.</text>
</comment>
<gene>
    <name evidence="1" type="ORF">ACFO0K_06915</name>
</gene>
<reference evidence="2" key="1">
    <citation type="journal article" date="2019" name="Int. J. Syst. Evol. Microbiol.">
        <title>The Global Catalogue of Microorganisms (GCM) 10K type strain sequencing project: providing services to taxonomists for standard genome sequencing and annotation.</title>
        <authorList>
            <consortium name="The Broad Institute Genomics Platform"/>
            <consortium name="The Broad Institute Genome Sequencing Center for Infectious Disease"/>
            <person name="Wu L."/>
            <person name="Ma J."/>
        </authorList>
    </citation>
    <scope>NUCLEOTIDE SEQUENCE [LARGE SCALE GENOMIC DNA]</scope>
    <source>
        <strain evidence="2">CGMCC 1.12125</strain>
    </source>
</reference>
<proteinExistence type="predicted"/>
<dbReference type="Proteomes" id="UP001595965">
    <property type="component" value="Unassembled WGS sequence"/>
</dbReference>
<dbReference type="Gene3D" id="3.40.1000.10">
    <property type="entry name" value="Mog1/PsbP, alpha/beta/alpha sandwich"/>
    <property type="match status" value="1"/>
</dbReference>
<evidence type="ECO:0000313" key="1">
    <source>
        <dbReference type="EMBL" id="MFC4429407.1"/>
    </source>
</evidence>
<organism evidence="1 2">
    <name type="scientific">Citricoccus alkalitolerans</name>
    <dbReference type="NCBI Taxonomy" id="246603"/>
    <lineage>
        <taxon>Bacteria</taxon>
        <taxon>Bacillati</taxon>
        <taxon>Actinomycetota</taxon>
        <taxon>Actinomycetes</taxon>
        <taxon>Micrococcales</taxon>
        <taxon>Micrococcaceae</taxon>
        <taxon>Citricoccus</taxon>
    </lineage>
</organism>
<dbReference type="EMBL" id="JBHSEN010000001">
    <property type="protein sequence ID" value="MFC4429407.1"/>
    <property type="molecule type" value="Genomic_DNA"/>
</dbReference>
<dbReference type="RefSeq" id="WP_344228459.1">
    <property type="nucleotide sequence ID" value="NZ_BAAALH010000002.1"/>
</dbReference>
<evidence type="ECO:0000313" key="2">
    <source>
        <dbReference type="Proteomes" id="UP001595965"/>
    </source>
</evidence>
<keyword evidence="2" id="KW-1185">Reference proteome</keyword>
<name>A0ABV8XXT2_9MICC</name>